<dbReference type="GeneID" id="114435445"/>
<sequence>MDCIRLRADKTVIPAGGSVALTCSVDVSSGWKYYWIRRTSESSGAQIIKSETSSKTVSVSEGGIYQCRGGRGGRGGDHLYNTEYSQSVKINKLDVEASSCPRTIHEKVGLTVWFSSCYPSEGVTSATWKYITSTASGPTRDVTKVDQFKHRVDINPQDFSLTVRGLTLQDSGEFSFLSEVNNKTERETVTITLLVHEPITEVQINTWIAYNDSCTVLLDCTVTSDSTVTYNWTVRSQTFTGPRLRHILSPQEGTTSFTCTASNVVSEKSATTTVTCRKGVRSLRQTTSDESAYEMITRRSPEDAGRDHS</sequence>
<dbReference type="GO" id="GO:0016020">
    <property type="term" value="C:membrane"/>
    <property type="evidence" value="ECO:0007669"/>
    <property type="project" value="UniProtKB-SubCell"/>
</dbReference>
<dbReference type="OrthoDB" id="9835793at2759"/>
<organism evidence="6 7">
    <name type="scientific">Parambassis ranga</name>
    <name type="common">Indian glassy fish</name>
    <dbReference type="NCBI Taxonomy" id="210632"/>
    <lineage>
        <taxon>Eukaryota</taxon>
        <taxon>Metazoa</taxon>
        <taxon>Chordata</taxon>
        <taxon>Craniata</taxon>
        <taxon>Vertebrata</taxon>
        <taxon>Euteleostomi</taxon>
        <taxon>Actinopterygii</taxon>
        <taxon>Neopterygii</taxon>
        <taxon>Teleostei</taxon>
        <taxon>Neoteleostei</taxon>
        <taxon>Acanthomorphata</taxon>
        <taxon>Ovalentaria</taxon>
        <taxon>Ambassidae</taxon>
        <taxon>Parambassis</taxon>
    </lineage>
</organism>
<evidence type="ECO:0000313" key="7">
    <source>
        <dbReference type="RefSeq" id="XP_028260919.1"/>
    </source>
</evidence>
<keyword evidence="2" id="KW-0732">Signal</keyword>
<proteinExistence type="predicted"/>
<protein>
    <submittedName>
        <fullName evidence="7">Natural killer cell receptor 2B4-like</fullName>
    </submittedName>
</protein>
<evidence type="ECO:0000256" key="4">
    <source>
        <dbReference type="ARBA" id="ARBA00023180"/>
    </source>
</evidence>
<evidence type="ECO:0000259" key="5">
    <source>
        <dbReference type="PROSITE" id="PS50835"/>
    </source>
</evidence>
<comment type="subcellular location">
    <subcellularLocation>
        <location evidence="1">Membrane</location>
    </subcellularLocation>
</comment>
<dbReference type="Proteomes" id="UP000515145">
    <property type="component" value="Chromosome 5"/>
</dbReference>
<dbReference type="SUPFAM" id="SSF48726">
    <property type="entry name" value="Immunoglobulin"/>
    <property type="match status" value="2"/>
</dbReference>
<evidence type="ECO:0000313" key="6">
    <source>
        <dbReference type="Proteomes" id="UP000515145"/>
    </source>
</evidence>
<gene>
    <name evidence="7" type="primary">LOC114435445</name>
</gene>
<dbReference type="InterPro" id="IPR015631">
    <property type="entry name" value="CD2/SLAM_rcpt"/>
</dbReference>
<evidence type="ECO:0000256" key="2">
    <source>
        <dbReference type="ARBA" id="ARBA00022729"/>
    </source>
</evidence>
<dbReference type="PANTHER" id="PTHR12080:SF48">
    <property type="entry name" value="IMMUNOGLOBULIN SUBTYPE DOMAIN-CONTAINING PROTEIN"/>
    <property type="match status" value="1"/>
</dbReference>
<dbReference type="SMART" id="SM00409">
    <property type="entry name" value="IG"/>
    <property type="match status" value="1"/>
</dbReference>
<evidence type="ECO:0000256" key="1">
    <source>
        <dbReference type="ARBA" id="ARBA00004370"/>
    </source>
</evidence>
<accession>A0A6P7IKW7</accession>
<dbReference type="PROSITE" id="PS50835">
    <property type="entry name" value="IG_LIKE"/>
    <property type="match status" value="2"/>
</dbReference>
<name>A0A6P7IKW7_9TELE</name>
<dbReference type="InterPro" id="IPR036179">
    <property type="entry name" value="Ig-like_dom_sf"/>
</dbReference>
<reference evidence="7" key="1">
    <citation type="submission" date="2025-08" db="UniProtKB">
        <authorList>
            <consortium name="RefSeq"/>
        </authorList>
    </citation>
    <scope>IDENTIFICATION</scope>
</reference>
<feature type="domain" description="Ig-like" evidence="5">
    <location>
        <begin position="1"/>
        <end position="68"/>
    </location>
</feature>
<evidence type="ECO:0000256" key="3">
    <source>
        <dbReference type="ARBA" id="ARBA00023136"/>
    </source>
</evidence>
<keyword evidence="6" id="KW-1185">Reference proteome</keyword>
<feature type="domain" description="Ig-like" evidence="5">
    <location>
        <begin position="198"/>
        <end position="275"/>
    </location>
</feature>
<dbReference type="Gene3D" id="2.60.40.10">
    <property type="entry name" value="Immunoglobulins"/>
    <property type="match status" value="3"/>
</dbReference>
<dbReference type="InterPro" id="IPR007110">
    <property type="entry name" value="Ig-like_dom"/>
</dbReference>
<dbReference type="InterPro" id="IPR013783">
    <property type="entry name" value="Ig-like_fold"/>
</dbReference>
<dbReference type="Pfam" id="PF13895">
    <property type="entry name" value="Ig_2"/>
    <property type="match status" value="1"/>
</dbReference>
<dbReference type="RefSeq" id="XP_028260919.1">
    <property type="nucleotide sequence ID" value="XM_028405118.1"/>
</dbReference>
<keyword evidence="3" id="KW-0472">Membrane</keyword>
<keyword evidence="4" id="KW-0325">Glycoprotein</keyword>
<dbReference type="InParanoid" id="A0A6P7IKW7"/>
<dbReference type="AlphaFoldDB" id="A0A6P7IKW7"/>
<dbReference type="InterPro" id="IPR003599">
    <property type="entry name" value="Ig_sub"/>
</dbReference>
<dbReference type="PANTHER" id="PTHR12080">
    <property type="entry name" value="SIGNALING LYMPHOCYTIC ACTIVATION MOLECULE"/>
    <property type="match status" value="1"/>
</dbReference>